<feature type="compositionally biased region" description="Polar residues" evidence="2">
    <location>
        <begin position="2112"/>
        <end position="2127"/>
    </location>
</feature>
<feature type="compositionally biased region" description="Polar residues" evidence="2">
    <location>
        <begin position="2301"/>
        <end position="2326"/>
    </location>
</feature>
<comment type="caution">
    <text evidence="3">The sequence shown here is derived from an EMBL/GenBank/DDBJ whole genome shotgun (WGS) entry which is preliminary data.</text>
</comment>
<evidence type="ECO:0000256" key="2">
    <source>
        <dbReference type="SAM" id="MobiDB-lite"/>
    </source>
</evidence>
<feature type="compositionally biased region" description="Polar residues" evidence="2">
    <location>
        <begin position="2168"/>
        <end position="2183"/>
    </location>
</feature>
<evidence type="ECO:0000313" key="3">
    <source>
        <dbReference type="EMBL" id="KAK3314807.1"/>
    </source>
</evidence>
<sequence>MAPIERDAPRDLDRALRHQHSASSDHSRALVPMWDSSDPERAPPPLPLNPQSPVAVSRVGTSSAIQSAHAALTEKARENALVPHMPKRMADASPERSLLRGSTHRRMQSLQPISVKDHGLMIEGSREPSSPTARSPEKNNRPSTPPRSRTSYFETKEEKDDKGLTASPQPGPSLTPIIRPVVRRLHQQSILGENTPPQSATMLALQTMSTNNSNTNTPTPKEPEVPLANITNGSTALVRVPQSLDALSNQILTLTDIATTLQKEMSQLSRRSRDNATDLLSLKEATNARDEDIRKSLRELITDAKIKPITRDPYGGPLLLEGRHHPSSPTAVSKSVRPFSLPRIPSPNSFAASLDRESLLSTPSLVGADSSPTTVALLEKILREMGTRDGQDTMLARLTEVAEKLSGMAAAEKVEELIRLVRSNQQQAVVPAAAVNGGGGMNGGGGGGGRTRGWSFEEDDDGLHRRELNYNQTGPMSARVGRLLQENEPSSSTSKAADILNDDVLKAIRTVKDSVAQGGGLTAETKALVRELRGEVLGMGREIGRRLDEVAAKGSGKPDTASKSDMTKIVEEGLAEMKQHMNNLLREHRRHSAATVTSRESSIDYKEIYNSMRAALKDSQANKPRDLRREDVLQAVKDAWERYQPDIQVQQIGLERGEVLACLQEGLREYAPRDDRPPAATREEVFKAVVEGLKHFVPPQVETPASLSRDEILDAVRECLEEFEFPVAPSAGPDISKDDMLDAVKEGLHAFEFPVPPPQPSSGSDLTRDDVLDAVNEGLHTFDFTAIHSSALAPQSFSKGEVSDAVKEGLRLLDLSTDMLDAVREGVHSLDLPRDMADAVKQGLESFDFSAVNSSALVARADLSRVDMVDAVKEGLESLHLSDDLAFTVKKELQSFDFDSAYASAITAPRSEISRVDVADAVKDGFESLDLSSEVARAVKEGFQSIDLSSVPSTALVPITPSSDEVLQRLREMKEFLRAEFEAVSEEAKQNIAANGRDTEQVLDATKDGLEKLRQDIETYVDRARGETDQEEFMNHLIRTLDSFRGEVGDLVAKSSESSREVLREEIESLRDTVNSSLVPALPQAGTGNNKDVLEALQEGLSSLRTEISTRPIAGLTEILDALQEGLGDIRSSIDKLHNKPTDLTANDEILDALKSGLDSVRSEIDELREESKNDRALAPIGDSASSNLNAIVSTEQIAKQDDIKNLEVLITQLGIKVEAMESTPPPVVESLSKEDLANMESMLHDVAETVASMPSRQPLESLEDMLRKVQDSVDEMALREQSSREPSNADAATKEDVEAIENILRNTKARLDDLIDGDQAVRKDHIDTLETLILDTRETLGGVFSHLENVSSKEDVAMVESLVTQIISSFDEMKERHEKALEDPEKVTKTDIDAIEAVCLDMKQDLAQMVKADIDSHSSKEDIRGLEALLKEFRDRIESIAEANAKQFEERQAETVGVGERVTEVKTFLTEFQDIVKGKLEDGAKGIDAMNGVLDSMGDTIRKNANVSDDLKEMFETIKVEFEESRAGVVGAKLETDERFQVTTDILTARFDERIAELMVKYDEFQLVQEDRAIKGEARDVEMEAAFVSTKAVAEELKSLVDTLGAAVTDSLEKMEEASKTVFDRVEELVNKSEENRIDGKTEHQLTRDHLQEAIGKVDGHVAEYQPKIFEAIQDVLSIVGQHYEHSRMSTEKIQEKIEDSKPPEQPLLPPPEKYDDSAVLEKLDKLVDHTQVADKAFAQFDTLDKVHAQVKQTAAELAVFIAAQTQRIADEHEDREKTLQDTIVNLERKLTERDQVEANVAILREEESRLRETINVNLREEQEKIKEQFLFTLQEEELRLRDATGSLREEQDRLKDIFVANLKDEQSRLMETNIALKEEQGFLKETFLNNLRDEEARLKEMNDALREEQQLLKDTFLSNLREEESLLKDVNANLRAEQQVLRESFLATFKEEESRLREANTALREEQEQLKATFKQEQERLRLDLLSNLLEEEARLKEANASLREEQRVMKEDFLAGLKEEEARMKDSLREMRAEQENLGCQKTRLAADLSSLDTALRLRREELHDMEARAEGLERRILEGVMDHSRVLLMAKTKRAGGRDSMSRKRVSSHSQRTSDATTPTNMIATENTKPRNAFNMALAAKSKALTPNQGSGAARRILSLSQITNNTPTGGMKRSQSVRTAGVGGGRLRKASWAPGGKGYGDLGKDMDKDKENLELKESDEEKDENVFNDAFESQAAPPPVDIVVSAPSLVADSGIGVDEEEQQNDYEMVLGDEKPDPREEVVEVDGEDDGEKGSDTETQTLRRSSRGTTVITSTESYTGSEDYSDDQYYDDDDDDARSDWTESVAGTESRLGHHDEEEGSEVSTETGEEYGDEHDNQQQLVLAGGR</sequence>
<organism evidence="3 4">
    <name type="scientific">Apodospora peruviana</name>
    <dbReference type="NCBI Taxonomy" id="516989"/>
    <lineage>
        <taxon>Eukaryota</taxon>
        <taxon>Fungi</taxon>
        <taxon>Dikarya</taxon>
        <taxon>Ascomycota</taxon>
        <taxon>Pezizomycotina</taxon>
        <taxon>Sordariomycetes</taxon>
        <taxon>Sordariomycetidae</taxon>
        <taxon>Sordariales</taxon>
        <taxon>Lasiosphaeriaceae</taxon>
        <taxon>Apodospora</taxon>
    </lineage>
</organism>
<dbReference type="SUPFAM" id="SSF58113">
    <property type="entry name" value="Apolipoprotein A-I"/>
    <property type="match status" value="1"/>
</dbReference>
<feature type="region of interest" description="Disordered" evidence="2">
    <location>
        <begin position="2168"/>
        <end position="2213"/>
    </location>
</feature>
<reference evidence="3" key="2">
    <citation type="submission" date="2023-06" db="EMBL/GenBank/DDBJ databases">
        <authorList>
            <consortium name="Lawrence Berkeley National Laboratory"/>
            <person name="Haridas S."/>
            <person name="Hensen N."/>
            <person name="Bonometti L."/>
            <person name="Westerberg I."/>
            <person name="Brannstrom I.O."/>
            <person name="Guillou S."/>
            <person name="Cros-Aarteil S."/>
            <person name="Calhoun S."/>
            <person name="Kuo A."/>
            <person name="Mondo S."/>
            <person name="Pangilinan J."/>
            <person name="Riley R."/>
            <person name="Labutti K."/>
            <person name="Andreopoulos B."/>
            <person name="Lipzen A."/>
            <person name="Chen C."/>
            <person name="Yanf M."/>
            <person name="Daum C."/>
            <person name="Ng V."/>
            <person name="Clum A."/>
            <person name="Steindorff A."/>
            <person name="Ohm R."/>
            <person name="Martin F."/>
            <person name="Silar P."/>
            <person name="Natvig D."/>
            <person name="Lalanne C."/>
            <person name="Gautier V."/>
            <person name="Ament-Velasquez S.L."/>
            <person name="Kruys A."/>
            <person name="Hutchinson M.I."/>
            <person name="Powell A.J."/>
            <person name="Barry K."/>
            <person name="Miller A.N."/>
            <person name="Grigoriev I.V."/>
            <person name="Debuchy R."/>
            <person name="Gladieux P."/>
            <person name="Thoren M.H."/>
            <person name="Johannesson H."/>
        </authorList>
    </citation>
    <scope>NUCLEOTIDE SEQUENCE</scope>
    <source>
        <strain evidence="3">CBS 118394</strain>
    </source>
</reference>
<feature type="compositionally biased region" description="Basic and acidic residues" evidence="2">
    <location>
        <begin position="1689"/>
        <end position="1704"/>
    </location>
</feature>
<keyword evidence="1" id="KW-0175">Coiled coil</keyword>
<evidence type="ECO:0000256" key="1">
    <source>
        <dbReference type="SAM" id="Coils"/>
    </source>
</evidence>
<feature type="region of interest" description="Disordered" evidence="2">
    <location>
        <begin position="1689"/>
        <end position="1716"/>
    </location>
</feature>
<feature type="compositionally biased region" description="Acidic residues" evidence="2">
    <location>
        <begin position="2327"/>
        <end position="2341"/>
    </location>
</feature>
<feature type="compositionally biased region" description="Basic and acidic residues" evidence="2">
    <location>
        <begin position="88"/>
        <end position="98"/>
    </location>
</feature>
<feature type="compositionally biased region" description="Basic and acidic residues" evidence="2">
    <location>
        <begin position="2276"/>
        <end position="2286"/>
    </location>
</feature>
<gene>
    <name evidence="3" type="ORF">B0H66DRAFT_322724</name>
</gene>
<feature type="region of interest" description="Disordered" evidence="2">
    <location>
        <begin position="2097"/>
        <end position="2127"/>
    </location>
</feature>
<protein>
    <recommendedName>
        <fullName evidence="5">Transport protein USO1</fullName>
    </recommendedName>
</protein>
<name>A0AAE0M0Q2_9PEZI</name>
<feature type="compositionally biased region" description="Basic and acidic residues" evidence="2">
    <location>
        <begin position="115"/>
        <end position="126"/>
    </location>
</feature>
<reference evidence="3" key="1">
    <citation type="journal article" date="2023" name="Mol. Phylogenet. Evol.">
        <title>Genome-scale phylogeny and comparative genomics of the fungal order Sordariales.</title>
        <authorList>
            <person name="Hensen N."/>
            <person name="Bonometti L."/>
            <person name="Westerberg I."/>
            <person name="Brannstrom I.O."/>
            <person name="Guillou S."/>
            <person name="Cros-Aarteil S."/>
            <person name="Calhoun S."/>
            <person name="Haridas S."/>
            <person name="Kuo A."/>
            <person name="Mondo S."/>
            <person name="Pangilinan J."/>
            <person name="Riley R."/>
            <person name="LaButti K."/>
            <person name="Andreopoulos B."/>
            <person name="Lipzen A."/>
            <person name="Chen C."/>
            <person name="Yan M."/>
            <person name="Daum C."/>
            <person name="Ng V."/>
            <person name="Clum A."/>
            <person name="Steindorff A."/>
            <person name="Ohm R.A."/>
            <person name="Martin F."/>
            <person name="Silar P."/>
            <person name="Natvig D.O."/>
            <person name="Lalanne C."/>
            <person name="Gautier V."/>
            <person name="Ament-Velasquez S.L."/>
            <person name="Kruys A."/>
            <person name="Hutchinson M.I."/>
            <person name="Powell A.J."/>
            <person name="Barry K."/>
            <person name="Miller A.N."/>
            <person name="Grigoriev I.V."/>
            <person name="Debuchy R."/>
            <person name="Gladieux P."/>
            <person name="Hiltunen Thoren M."/>
            <person name="Johannesson H."/>
        </authorList>
    </citation>
    <scope>NUCLEOTIDE SEQUENCE</scope>
    <source>
        <strain evidence="3">CBS 118394</strain>
    </source>
</reference>
<evidence type="ECO:0008006" key="5">
    <source>
        <dbReference type="Google" id="ProtNLM"/>
    </source>
</evidence>
<accession>A0AAE0M0Q2</accession>
<feature type="coiled-coil region" evidence="1">
    <location>
        <begin position="1771"/>
        <end position="2079"/>
    </location>
</feature>
<dbReference type="EMBL" id="JAUEDM010000006">
    <property type="protein sequence ID" value="KAK3314807.1"/>
    <property type="molecule type" value="Genomic_DNA"/>
</dbReference>
<feature type="region of interest" description="Disordered" evidence="2">
    <location>
        <begin position="1"/>
        <end position="176"/>
    </location>
</feature>
<dbReference type="PANTHER" id="PTHR45615">
    <property type="entry name" value="MYOSIN HEAVY CHAIN, NON-MUSCLE"/>
    <property type="match status" value="1"/>
</dbReference>
<proteinExistence type="predicted"/>
<dbReference type="Proteomes" id="UP001283341">
    <property type="component" value="Unassembled WGS sequence"/>
</dbReference>
<feature type="compositionally biased region" description="Basic and acidic residues" evidence="2">
    <location>
        <begin position="1"/>
        <end position="16"/>
    </location>
</feature>
<feature type="region of interest" description="Disordered" evidence="2">
    <location>
        <begin position="2258"/>
        <end position="2391"/>
    </location>
</feature>
<feature type="coiled-coil region" evidence="1">
    <location>
        <begin position="967"/>
        <end position="1073"/>
    </location>
</feature>
<keyword evidence="4" id="KW-1185">Reference proteome</keyword>
<feature type="compositionally biased region" description="Basic and acidic residues" evidence="2">
    <location>
        <begin position="154"/>
        <end position="163"/>
    </location>
</feature>
<dbReference type="PANTHER" id="PTHR45615:SF80">
    <property type="entry name" value="GRIP DOMAIN-CONTAINING PROTEIN"/>
    <property type="match status" value="1"/>
</dbReference>
<feature type="coiled-coil region" evidence="1">
    <location>
        <begin position="1151"/>
        <end position="1178"/>
    </location>
</feature>
<evidence type="ECO:0000313" key="4">
    <source>
        <dbReference type="Proteomes" id="UP001283341"/>
    </source>
</evidence>